<feature type="non-terminal residue" evidence="2">
    <location>
        <position position="101"/>
    </location>
</feature>
<organism evidence="2 3">
    <name type="scientific">Lentinula aciculospora</name>
    <dbReference type="NCBI Taxonomy" id="153920"/>
    <lineage>
        <taxon>Eukaryota</taxon>
        <taxon>Fungi</taxon>
        <taxon>Dikarya</taxon>
        <taxon>Basidiomycota</taxon>
        <taxon>Agaricomycotina</taxon>
        <taxon>Agaricomycetes</taxon>
        <taxon>Agaricomycetidae</taxon>
        <taxon>Agaricales</taxon>
        <taxon>Marasmiineae</taxon>
        <taxon>Omphalotaceae</taxon>
        <taxon>Lentinula</taxon>
    </lineage>
</organism>
<dbReference type="Proteomes" id="UP001150266">
    <property type="component" value="Unassembled WGS sequence"/>
</dbReference>
<keyword evidence="3" id="KW-1185">Reference proteome</keyword>
<protein>
    <submittedName>
        <fullName evidence="2">Uncharacterized protein</fullName>
    </submittedName>
</protein>
<feature type="region of interest" description="Disordered" evidence="1">
    <location>
        <begin position="1"/>
        <end position="101"/>
    </location>
</feature>
<accession>A0A9W9DWG1</accession>
<feature type="compositionally biased region" description="Basic and acidic residues" evidence="1">
    <location>
        <begin position="31"/>
        <end position="42"/>
    </location>
</feature>
<evidence type="ECO:0000313" key="3">
    <source>
        <dbReference type="Proteomes" id="UP001150266"/>
    </source>
</evidence>
<feature type="non-terminal residue" evidence="2">
    <location>
        <position position="1"/>
    </location>
</feature>
<dbReference type="OrthoDB" id="3230904at2759"/>
<feature type="compositionally biased region" description="Polar residues" evidence="1">
    <location>
        <begin position="64"/>
        <end position="101"/>
    </location>
</feature>
<proteinExistence type="predicted"/>
<dbReference type="EMBL" id="JAOTPV010000002">
    <property type="protein sequence ID" value="KAJ4488348.1"/>
    <property type="molecule type" value="Genomic_DNA"/>
</dbReference>
<name>A0A9W9DWG1_9AGAR</name>
<evidence type="ECO:0000256" key="1">
    <source>
        <dbReference type="SAM" id="MobiDB-lite"/>
    </source>
</evidence>
<reference evidence="2" key="1">
    <citation type="submission" date="2022-08" db="EMBL/GenBank/DDBJ databases">
        <title>A Global Phylogenomic Analysis of the Shiitake Genus Lentinula.</title>
        <authorList>
            <consortium name="DOE Joint Genome Institute"/>
            <person name="Sierra-Patev S."/>
            <person name="Min B."/>
            <person name="Naranjo-Ortiz M."/>
            <person name="Looney B."/>
            <person name="Konkel Z."/>
            <person name="Slot J.C."/>
            <person name="Sakamoto Y."/>
            <person name="Steenwyk J.L."/>
            <person name="Rokas A."/>
            <person name="Carro J."/>
            <person name="Camarero S."/>
            <person name="Ferreira P."/>
            <person name="Molpeceres G."/>
            <person name="Ruiz-Duenas F.J."/>
            <person name="Serrano A."/>
            <person name="Henrissat B."/>
            <person name="Drula E."/>
            <person name="Hughes K.W."/>
            <person name="Mata J.L."/>
            <person name="Ishikawa N.K."/>
            <person name="Vargas-Isla R."/>
            <person name="Ushijima S."/>
            <person name="Smith C.A."/>
            <person name="Ahrendt S."/>
            <person name="Andreopoulos W."/>
            <person name="He G."/>
            <person name="Labutti K."/>
            <person name="Lipzen A."/>
            <person name="Ng V."/>
            <person name="Riley R."/>
            <person name="Sandor L."/>
            <person name="Barry K."/>
            <person name="Martinez A.T."/>
            <person name="Xiao Y."/>
            <person name="Gibbons J.G."/>
            <person name="Terashima K."/>
            <person name="Grigoriev I.V."/>
            <person name="Hibbett D.S."/>
        </authorList>
    </citation>
    <scope>NUCLEOTIDE SEQUENCE</scope>
    <source>
        <strain evidence="2">JLM2183</strain>
    </source>
</reference>
<gene>
    <name evidence="2" type="ORF">J3R30DRAFT_3229169</name>
</gene>
<feature type="compositionally biased region" description="Polar residues" evidence="1">
    <location>
        <begin position="1"/>
        <end position="20"/>
    </location>
</feature>
<dbReference type="AlphaFoldDB" id="A0A9W9DWG1"/>
<sequence>FGGGPSSTNDTSSSPFTFGVTSARPVTPPNQDHEVRMEESPTRDIQANKPAEVRPSLGGFPFNSAPSTSTTSSLFGQSNAAPVSSGFSFGQSPGASNPFGS</sequence>
<comment type="caution">
    <text evidence="2">The sequence shown here is derived from an EMBL/GenBank/DDBJ whole genome shotgun (WGS) entry which is preliminary data.</text>
</comment>
<evidence type="ECO:0000313" key="2">
    <source>
        <dbReference type="EMBL" id="KAJ4488348.1"/>
    </source>
</evidence>